<evidence type="ECO:0000256" key="6">
    <source>
        <dbReference type="ARBA" id="ARBA00023136"/>
    </source>
</evidence>
<dbReference type="Gene3D" id="1.20.1070.10">
    <property type="entry name" value="Rhodopsin 7-helix transmembrane proteins"/>
    <property type="match status" value="1"/>
</dbReference>
<dbReference type="Proteomes" id="UP001374579">
    <property type="component" value="Unassembled WGS sequence"/>
</dbReference>
<dbReference type="GO" id="GO:0005886">
    <property type="term" value="C:plasma membrane"/>
    <property type="evidence" value="ECO:0007669"/>
    <property type="project" value="UniProtKB-SubCell"/>
</dbReference>
<keyword evidence="7 9" id="KW-0675">Receptor</keyword>
<reference evidence="13 14" key="1">
    <citation type="submission" date="2024-02" db="EMBL/GenBank/DDBJ databases">
        <title>Chromosome-scale genome assembly of the rough periwinkle Littorina saxatilis.</title>
        <authorList>
            <person name="De Jode A."/>
            <person name="Faria R."/>
            <person name="Formenti G."/>
            <person name="Sims Y."/>
            <person name="Smith T.P."/>
            <person name="Tracey A."/>
            <person name="Wood J.M.D."/>
            <person name="Zagrodzka Z.B."/>
            <person name="Johannesson K."/>
            <person name="Butlin R.K."/>
            <person name="Leder E.H."/>
        </authorList>
    </citation>
    <scope>NUCLEOTIDE SEQUENCE [LARGE SCALE GENOMIC DNA]</scope>
    <source>
        <strain evidence="13">Snail1</strain>
        <tissue evidence="13">Muscle</tissue>
    </source>
</reference>
<dbReference type="AlphaFoldDB" id="A0AAN9B126"/>
<dbReference type="InterPro" id="IPR017452">
    <property type="entry name" value="GPCR_Rhodpsn_7TM"/>
</dbReference>
<comment type="subcellular location">
    <subcellularLocation>
        <location evidence="1">Cell membrane</location>
        <topology evidence="1">Multi-pass membrane protein</topology>
    </subcellularLocation>
</comment>
<evidence type="ECO:0000256" key="4">
    <source>
        <dbReference type="ARBA" id="ARBA00022989"/>
    </source>
</evidence>
<dbReference type="EMBL" id="JBAMIC010000014">
    <property type="protein sequence ID" value="KAK7095905.1"/>
    <property type="molecule type" value="Genomic_DNA"/>
</dbReference>
<dbReference type="Pfam" id="PF00001">
    <property type="entry name" value="7tm_1"/>
    <property type="match status" value="1"/>
</dbReference>
<dbReference type="PROSITE" id="PS00237">
    <property type="entry name" value="G_PROTEIN_RECEP_F1_1"/>
    <property type="match status" value="1"/>
</dbReference>
<feature type="transmembrane region" description="Helical" evidence="11">
    <location>
        <begin position="102"/>
        <end position="123"/>
    </location>
</feature>
<feature type="transmembrane region" description="Helical" evidence="11">
    <location>
        <begin position="144"/>
        <end position="163"/>
    </location>
</feature>
<dbReference type="GO" id="GO:0004930">
    <property type="term" value="F:G protein-coupled receptor activity"/>
    <property type="evidence" value="ECO:0007669"/>
    <property type="project" value="UniProtKB-KW"/>
</dbReference>
<comment type="similarity">
    <text evidence="9">Belongs to the G-protein coupled receptor 1 family.</text>
</comment>
<gene>
    <name evidence="13" type="ORF">V1264_005259</name>
</gene>
<evidence type="ECO:0000259" key="12">
    <source>
        <dbReference type="PROSITE" id="PS50262"/>
    </source>
</evidence>
<keyword evidence="14" id="KW-1185">Reference proteome</keyword>
<feature type="transmembrane region" description="Helical" evidence="11">
    <location>
        <begin position="28"/>
        <end position="54"/>
    </location>
</feature>
<keyword evidence="5 9" id="KW-0297">G-protein coupled receptor</keyword>
<dbReference type="PRINTS" id="PR00237">
    <property type="entry name" value="GPCRRHODOPSN"/>
</dbReference>
<keyword evidence="2" id="KW-1003">Cell membrane</keyword>
<sequence length="495" mass="54031">MTNLTNLTSTTDLMPPGQTEEKSTVEKVLIIIILSFIIVTAAVGNLLVCIAVVIDRSLQRGTYFLIASLAVADLLCAVLSMPFALYIALYGQWMFGAVYCRIWIASDVVLCTASILHLCPIALDRYLSIRYTTYYARTVTTPRTVALIAGIWAWSLLVAYVLVDLGWQRPDNEGSGSQRCDAIFDPGYTMGNTIISFFVPCIALLVIYTKLFVYVFLHQRKMSQYSESTRPVDRTKTITHYKRTDLKIAISLTIIAGSFMVCWVPFFSAVFAEAVNQTYISPLTFLVLTWLGYANSCINPVVYGFFTKPFRCAFRRMFCLRRFYDESGHSRVSRFTMDRRVSTATLNRLNVVPETRSRVVSLATDSRKGTLPLATDIGSGPLPLATDSGRGTLPLATDSGSGPLPLATDSGSGTLPLATDSGNGTLPLETDSARVTRALPLATDSELDAVPLATDSAIDALPLATGSRRGTLPLATDSRSGTLRLATDSWSGTLT</sequence>
<evidence type="ECO:0000256" key="8">
    <source>
        <dbReference type="ARBA" id="ARBA00023224"/>
    </source>
</evidence>
<feature type="transmembrane region" description="Helical" evidence="11">
    <location>
        <begin position="283"/>
        <end position="306"/>
    </location>
</feature>
<evidence type="ECO:0000256" key="5">
    <source>
        <dbReference type="ARBA" id="ARBA00023040"/>
    </source>
</evidence>
<dbReference type="PROSITE" id="PS50262">
    <property type="entry name" value="G_PROTEIN_RECEP_F1_2"/>
    <property type="match status" value="1"/>
</dbReference>
<evidence type="ECO:0000256" key="1">
    <source>
        <dbReference type="ARBA" id="ARBA00004651"/>
    </source>
</evidence>
<evidence type="ECO:0000256" key="9">
    <source>
        <dbReference type="RuleBase" id="RU000688"/>
    </source>
</evidence>
<name>A0AAN9B126_9CAEN</name>
<evidence type="ECO:0000256" key="10">
    <source>
        <dbReference type="SAM" id="MobiDB-lite"/>
    </source>
</evidence>
<feature type="transmembrane region" description="Helical" evidence="11">
    <location>
        <begin position="63"/>
        <end position="90"/>
    </location>
</feature>
<evidence type="ECO:0000313" key="13">
    <source>
        <dbReference type="EMBL" id="KAK7095905.1"/>
    </source>
</evidence>
<evidence type="ECO:0000256" key="11">
    <source>
        <dbReference type="SAM" id="Phobius"/>
    </source>
</evidence>
<evidence type="ECO:0000256" key="3">
    <source>
        <dbReference type="ARBA" id="ARBA00022692"/>
    </source>
</evidence>
<proteinExistence type="inferred from homology"/>
<feature type="domain" description="G-protein coupled receptors family 1 profile" evidence="12">
    <location>
        <begin position="44"/>
        <end position="303"/>
    </location>
</feature>
<evidence type="ECO:0000256" key="2">
    <source>
        <dbReference type="ARBA" id="ARBA00022475"/>
    </source>
</evidence>
<dbReference type="SMART" id="SM01381">
    <property type="entry name" value="7TM_GPCR_Srsx"/>
    <property type="match status" value="1"/>
</dbReference>
<keyword evidence="8 9" id="KW-0807">Transducer</keyword>
<keyword evidence="3 9" id="KW-0812">Transmembrane</keyword>
<dbReference type="SUPFAM" id="SSF81321">
    <property type="entry name" value="Family A G protein-coupled receptor-like"/>
    <property type="match status" value="1"/>
</dbReference>
<dbReference type="PANTHER" id="PTHR24248">
    <property type="entry name" value="ADRENERGIC RECEPTOR-RELATED G-PROTEIN COUPLED RECEPTOR"/>
    <property type="match status" value="1"/>
</dbReference>
<evidence type="ECO:0000313" key="14">
    <source>
        <dbReference type="Proteomes" id="UP001374579"/>
    </source>
</evidence>
<feature type="transmembrane region" description="Helical" evidence="11">
    <location>
        <begin position="194"/>
        <end position="217"/>
    </location>
</feature>
<accession>A0AAN9B126</accession>
<comment type="caution">
    <text evidence="13">The sequence shown here is derived from an EMBL/GenBank/DDBJ whole genome shotgun (WGS) entry which is preliminary data.</text>
</comment>
<feature type="transmembrane region" description="Helical" evidence="11">
    <location>
        <begin position="248"/>
        <end position="271"/>
    </location>
</feature>
<evidence type="ECO:0000256" key="7">
    <source>
        <dbReference type="ARBA" id="ARBA00023170"/>
    </source>
</evidence>
<dbReference type="InterPro" id="IPR000276">
    <property type="entry name" value="GPCR_Rhodpsn"/>
</dbReference>
<protein>
    <recommendedName>
        <fullName evidence="12">G-protein coupled receptors family 1 profile domain-containing protein</fullName>
    </recommendedName>
</protein>
<keyword evidence="4 11" id="KW-1133">Transmembrane helix</keyword>
<keyword evidence="6 11" id="KW-0472">Membrane</keyword>
<organism evidence="13 14">
    <name type="scientific">Littorina saxatilis</name>
    <dbReference type="NCBI Taxonomy" id="31220"/>
    <lineage>
        <taxon>Eukaryota</taxon>
        <taxon>Metazoa</taxon>
        <taxon>Spiralia</taxon>
        <taxon>Lophotrochozoa</taxon>
        <taxon>Mollusca</taxon>
        <taxon>Gastropoda</taxon>
        <taxon>Caenogastropoda</taxon>
        <taxon>Littorinimorpha</taxon>
        <taxon>Littorinoidea</taxon>
        <taxon>Littorinidae</taxon>
        <taxon>Littorina</taxon>
    </lineage>
</organism>
<feature type="region of interest" description="Disordered" evidence="10">
    <location>
        <begin position="382"/>
        <end position="427"/>
    </location>
</feature>